<dbReference type="InterPro" id="IPR004606">
    <property type="entry name" value="Mop_domain"/>
</dbReference>
<reference evidence="7 8" key="1">
    <citation type="submission" date="2020-05" db="EMBL/GenBank/DDBJ databases">
        <title>Azospirillum oleiclasticum sp. nov, a nitrogen-fixing and heavy crude oil-emulsifying bacterium isolated from the crude oil of Yumen Oilfield.</title>
        <authorList>
            <person name="Wu D."/>
            <person name="Cai M."/>
            <person name="Zhang X."/>
        </authorList>
    </citation>
    <scope>NUCLEOTIDE SEQUENCE [LARGE SCALE GENOMIC DNA]</scope>
    <source>
        <strain evidence="7 8">ROY-1-1-2</strain>
    </source>
</reference>
<dbReference type="PIRSF" id="PIRSF005763">
    <property type="entry name" value="Txn_reg_ModE"/>
    <property type="match status" value="1"/>
</dbReference>
<dbReference type="InterPro" id="IPR000847">
    <property type="entry name" value="LysR_HTH_N"/>
</dbReference>
<evidence type="ECO:0000256" key="1">
    <source>
        <dbReference type="ARBA" id="ARBA00008110"/>
    </source>
</evidence>
<dbReference type="NCBIfam" id="TIGR00638">
    <property type="entry name" value="Mop"/>
    <property type="match status" value="2"/>
</dbReference>
<evidence type="ECO:0000313" key="8">
    <source>
        <dbReference type="Proteomes" id="UP000584642"/>
    </source>
</evidence>
<feature type="domain" description="Mop" evidence="6">
    <location>
        <begin position="196"/>
        <end position="262"/>
    </location>
</feature>
<dbReference type="InterPro" id="IPR036390">
    <property type="entry name" value="WH_DNA-bd_sf"/>
</dbReference>
<evidence type="ECO:0000256" key="4">
    <source>
        <dbReference type="ARBA" id="ARBA00022737"/>
    </source>
</evidence>
<keyword evidence="3 5" id="KW-0500">Molybdenum</keyword>
<comment type="caution">
    <text evidence="7">The sequence shown here is derived from an EMBL/GenBank/DDBJ whole genome shotgun (WGS) entry which is preliminary data.</text>
</comment>
<dbReference type="InterPro" id="IPR051815">
    <property type="entry name" value="Molybdate_resp_trans_reg"/>
</dbReference>
<dbReference type="RefSeq" id="WP_180282021.1">
    <property type="nucleotide sequence ID" value="NZ_JABFDB010000006.1"/>
</dbReference>
<dbReference type="InterPro" id="IPR036388">
    <property type="entry name" value="WH-like_DNA-bd_sf"/>
</dbReference>
<keyword evidence="4" id="KW-0677">Repeat</keyword>
<proteinExistence type="inferred from homology"/>
<evidence type="ECO:0000259" key="6">
    <source>
        <dbReference type="PROSITE" id="PS51866"/>
    </source>
</evidence>
<sequence length="263" mass="27632">MVVEARLSFGADNASPVGRERIRLLEAVGREGSISAAARATGITYKAAWDAIDAMNNLFGRPLVAAQTGGRRGGGATLTEEGLRLVQTFHRLEAELARALRVLEPELAGTGLSASYLMWGFLMRTSARNALRGTIAAVTDGAVNAEVALTLSATTTLTAIVTRDSVRELGLIPGREATALIKSSFVILAPIDEARRTSVRNRVEGVVTRCERGAVNSEVTLDIGGGKTLTAIITRPSAEALGFRPGMPACALIDAAHIILAID</sequence>
<dbReference type="InterPro" id="IPR008995">
    <property type="entry name" value="Mo/tungstate-bd_C_term_dom"/>
</dbReference>
<dbReference type="InterPro" id="IPR016462">
    <property type="entry name" value="ModE"/>
</dbReference>
<evidence type="ECO:0000256" key="2">
    <source>
        <dbReference type="ARBA" id="ARBA00022448"/>
    </source>
</evidence>
<dbReference type="InterPro" id="IPR005116">
    <property type="entry name" value="Transp-assoc_OB_typ1"/>
</dbReference>
<dbReference type="Pfam" id="PF03459">
    <property type="entry name" value="TOBE"/>
    <property type="match status" value="2"/>
</dbReference>
<comment type="similarity">
    <text evidence="1 5">Belongs to the ModE family.</text>
</comment>
<dbReference type="PANTHER" id="PTHR30432">
    <property type="entry name" value="TRANSCRIPTIONAL REGULATOR MODE"/>
    <property type="match status" value="1"/>
</dbReference>
<accession>A0ABX2TAP9</accession>
<dbReference type="EMBL" id="JABFDB010000006">
    <property type="protein sequence ID" value="NYZ20258.1"/>
    <property type="molecule type" value="Genomic_DNA"/>
</dbReference>
<keyword evidence="2 5" id="KW-0813">Transport</keyword>
<name>A0ABX2TAP9_9PROT</name>
<dbReference type="Gene3D" id="1.10.10.10">
    <property type="entry name" value="Winged helix-like DNA-binding domain superfamily/Winged helix DNA-binding domain"/>
    <property type="match status" value="1"/>
</dbReference>
<dbReference type="Gene3D" id="2.40.50.100">
    <property type="match status" value="2"/>
</dbReference>
<gene>
    <name evidence="7" type="ORF">HND93_11085</name>
</gene>
<organism evidence="7 8">
    <name type="scientific">Azospirillum oleiclasticum</name>
    <dbReference type="NCBI Taxonomy" id="2735135"/>
    <lineage>
        <taxon>Bacteria</taxon>
        <taxon>Pseudomonadati</taxon>
        <taxon>Pseudomonadota</taxon>
        <taxon>Alphaproteobacteria</taxon>
        <taxon>Rhodospirillales</taxon>
        <taxon>Azospirillaceae</taxon>
        <taxon>Azospirillum</taxon>
    </lineage>
</organism>
<dbReference type="NCBIfam" id="TIGR00637">
    <property type="entry name" value="ModE_repress"/>
    <property type="match status" value="1"/>
</dbReference>
<protein>
    <submittedName>
        <fullName evidence="7">TOBE domain-containing protein</fullName>
    </submittedName>
</protein>
<feature type="domain" description="Mop" evidence="6">
    <location>
        <begin position="124"/>
        <end position="190"/>
    </location>
</feature>
<dbReference type="Pfam" id="PF00126">
    <property type="entry name" value="HTH_1"/>
    <property type="match status" value="1"/>
</dbReference>
<keyword evidence="8" id="KW-1185">Reference proteome</keyword>
<dbReference type="PROSITE" id="PS51866">
    <property type="entry name" value="MOP"/>
    <property type="match status" value="2"/>
</dbReference>
<evidence type="ECO:0000256" key="3">
    <source>
        <dbReference type="ARBA" id="ARBA00022505"/>
    </source>
</evidence>
<dbReference type="PANTHER" id="PTHR30432:SF1">
    <property type="entry name" value="DNA-BINDING TRANSCRIPTIONAL DUAL REGULATOR MODE"/>
    <property type="match status" value="1"/>
</dbReference>
<dbReference type="Proteomes" id="UP000584642">
    <property type="component" value="Unassembled WGS sequence"/>
</dbReference>
<dbReference type="SUPFAM" id="SSF46785">
    <property type="entry name" value="Winged helix' DNA-binding domain"/>
    <property type="match status" value="1"/>
</dbReference>
<evidence type="ECO:0000313" key="7">
    <source>
        <dbReference type="EMBL" id="NYZ20258.1"/>
    </source>
</evidence>
<dbReference type="SUPFAM" id="SSF50331">
    <property type="entry name" value="MOP-like"/>
    <property type="match status" value="2"/>
</dbReference>
<dbReference type="InterPro" id="IPR003725">
    <property type="entry name" value="ModE-bd_N"/>
</dbReference>
<evidence type="ECO:0000256" key="5">
    <source>
        <dbReference type="PIRNR" id="PIRNR005763"/>
    </source>
</evidence>